<name>A0A5B7HJB3_PORTR</name>
<gene>
    <name evidence="1" type="ORF">E2C01_065618</name>
</gene>
<dbReference type="Proteomes" id="UP000324222">
    <property type="component" value="Unassembled WGS sequence"/>
</dbReference>
<organism evidence="1 2">
    <name type="scientific">Portunus trituberculatus</name>
    <name type="common">Swimming crab</name>
    <name type="synonym">Neptunus trituberculatus</name>
    <dbReference type="NCBI Taxonomy" id="210409"/>
    <lineage>
        <taxon>Eukaryota</taxon>
        <taxon>Metazoa</taxon>
        <taxon>Ecdysozoa</taxon>
        <taxon>Arthropoda</taxon>
        <taxon>Crustacea</taxon>
        <taxon>Multicrustacea</taxon>
        <taxon>Malacostraca</taxon>
        <taxon>Eumalacostraca</taxon>
        <taxon>Eucarida</taxon>
        <taxon>Decapoda</taxon>
        <taxon>Pleocyemata</taxon>
        <taxon>Brachyura</taxon>
        <taxon>Eubrachyura</taxon>
        <taxon>Portunoidea</taxon>
        <taxon>Portunidae</taxon>
        <taxon>Portuninae</taxon>
        <taxon>Portunus</taxon>
    </lineage>
</organism>
<dbReference type="EMBL" id="VSRR010032714">
    <property type="protein sequence ID" value="MPC71342.1"/>
    <property type="molecule type" value="Genomic_DNA"/>
</dbReference>
<evidence type="ECO:0000313" key="2">
    <source>
        <dbReference type="Proteomes" id="UP000324222"/>
    </source>
</evidence>
<protein>
    <submittedName>
        <fullName evidence="1">Uncharacterized protein</fullName>
    </submittedName>
</protein>
<reference evidence="1 2" key="1">
    <citation type="submission" date="2019-05" db="EMBL/GenBank/DDBJ databases">
        <title>Another draft genome of Portunus trituberculatus and its Hox gene families provides insights of decapod evolution.</title>
        <authorList>
            <person name="Jeong J.-H."/>
            <person name="Song I."/>
            <person name="Kim S."/>
            <person name="Choi T."/>
            <person name="Kim D."/>
            <person name="Ryu S."/>
            <person name="Kim W."/>
        </authorList>
    </citation>
    <scope>NUCLEOTIDE SEQUENCE [LARGE SCALE GENOMIC DNA]</scope>
    <source>
        <tissue evidence="1">Muscle</tissue>
    </source>
</reference>
<keyword evidence="2" id="KW-1185">Reference proteome</keyword>
<accession>A0A5B7HJB3</accession>
<dbReference type="AlphaFoldDB" id="A0A5B7HJB3"/>
<comment type="caution">
    <text evidence="1">The sequence shown here is derived from an EMBL/GenBank/DDBJ whole genome shotgun (WGS) entry which is preliminary data.</text>
</comment>
<proteinExistence type="predicted"/>
<evidence type="ECO:0000313" key="1">
    <source>
        <dbReference type="EMBL" id="MPC71342.1"/>
    </source>
</evidence>
<sequence>MDGYAPSTKIAYHTKNAAVNHVAGKLAQMFVRTGSPNHHHNHHHHFDLRGNMNLMLTVAN</sequence>